<reference evidence="13 14" key="1">
    <citation type="journal article" date="2018" name="G3 (Bethesda)">
        <title>A High-Quality Reference Genome for the Invasive Mosquitofish Gambusia affinis Using a Chicago Library.</title>
        <authorList>
            <person name="Hoffberg S.L."/>
            <person name="Troendle N.J."/>
            <person name="Glenn T.C."/>
            <person name="Mahmud O."/>
            <person name="Louha S."/>
            <person name="Chalopin D."/>
            <person name="Bennetzen J.L."/>
            <person name="Mauricio R."/>
        </authorList>
    </citation>
    <scope>NUCLEOTIDE SEQUENCE [LARGE SCALE GENOMIC DNA]</scope>
    <source>
        <strain evidence="13">NE01/NJP1002.9</strain>
        <tissue evidence="13">Muscle</tissue>
    </source>
</reference>
<accession>A0A315WJ29</accession>
<dbReference type="EMBL" id="NHOQ01000318">
    <property type="protein sequence ID" value="PWA30908.1"/>
    <property type="molecule type" value="Genomic_DNA"/>
</dbReference>
<keyword evidence="7" id="KW-1015">Disulfide bond</keyword>
<dbReference type="Pfam" id="PF00530">
    <property type="entry name" value="SRCR"/>
    <property type="match status" value="1"/>
</dbReference>
<keyword evidence="6 10" id="KW-0472">Membrane</keyword>
<dbReference type="PROSITE" id="PS50287">
    <property type="entry name" value="SRCR_2"/>
    <property type="match status" value="1"/>
</dbReference>
<comment type="caution">
    <text evidence="9">Lacks conserved residue(s) required for the propagation of feature annotation.</text>
</comment>
<dbReference type="InterPro" id="IPR007110">
    <property type="entry name" value="Ig-like_dom"/>
</dbReference>
<dbReference type="FunFam" id="3.10.250.10:FF:000016">
    <property type="entry name" value="Scavenger receptor cysteine-rich protein type 12"/>
    <property type="match status" value="1"/>
</dbReference>
<proteinExistence type="predicted"/>
<protein>
    <recommendedName>
        <fullName evidence="15">SRCR domain-containing protein</fullName>
    </recommendedName>
</protein>
<evidence type="ECO:0000256" key="6">
    <source>
        <dbReference type="ARBA" id="ARBA00023136"/>
    </source>
</evidence>
<keyword evidence="8" id="KW-0325">Glycoprotein</keyword>
<name>A0A315WJ29_GAMAF</name>
<feature type="domain" description="Ig-like" evidence="12">
    <location>
        <begin position="84"/>
        <end position="157"/>
    </location>
</feature>
<evidence type="ECO:0000313" key="13">
    <source>
        <dbReference type="EMBL" id="PWA30908.1"/>
    </source>
</evidence>
<evidence type="ECO:0000256" key="1">
    <source>
        <dbReference type="ARBA" id="ARBA00004167"/>
    </source>
</evidence>
<dbReference type="SUPFAM" id="SSF56487">
    <property type="entry name" value="SRCR-like"/>
    <property type="match status" value="1"/>
</dbReference>
<dbReference type="InterPro" id="IPR013783">
    <property type="entry name" value="Ig-like_fold"/>
</dbReference>
<evidence type="ECO:0000256" key="3">
    <source>
        <dbReference type="ARBA" id="ARBA00022729"/>
    </source>
</evidence>
<dbReference type="Gene3D" id="2.60.40.10">
    <property type="entry name" value="Immunoglobulins"/>
    <property type="match status" value="1"/>
</dbReference>
<evidence type="ECO:0000256" key="9">
    <source>
        <dbReference type="PROSITE-ProRule" id="PRU00196"/>
    </source>
</evidence>
<dbReference type="InterPro" id="IPR036179">
    <property type="entry name" value="Ig-like_dom_sf"/>
</dbReference>
<feature type="transmembrane region" description="Helical" evidence="10">
    <location>
        <begin position="296"/>
        <end position="317"/>
    </location>
</feature>
<dbReference type="InterPro" id="IPR001190">
    <property type="entry name" value="SRCR"/>
</dbReference>
<keyword evidence="14" id="KW-1185">Reference proteome</keyword>
<dbReference type="Proteomes" id="UP000250572">
    <property type="component" value="Unassembled WGS sequence"/>
</dbReference>
<dbReference type="GO" id="GO:0016020">
    <property type="term" value="C:membrane"/>
    <property type="evidence" value="ECO:0007669"/>
    <property type="project" value="UniProtKB-SubCell"/>
</dbReference>
<evidence type="ECO:0000256" key="4">
    <source>
        <dbReference type="ARBA" id="ARBA00022737"/>
    </source>
</evidence>
<comment type="caution">
    <text evidence="13">The sequence shown here is derived from an EMBL/GenBank/DDBJ whole genome shotgun (WGS) entry which is preliminary data.</text>
</comment>
<keyword evidence="3" id="KW-0732">Signal</keyword>
<dbReference type="PRINTS" id="PR00258">
    <property type="entry name" value="SPERACTRCPTR"/>
</dbReference>
<keyword evidence="2 10" id="KW-0812">Transmembrane</keyword>
<dbReference type="AlphaFoldDB" id="A0A315WJ29"/>
<dbReference type="SMART" id="SM00409">
    <property type="entry name" value="IG"/>
    <property type="match status" value="2"/>
</dbReference>
<sequence length="381" mass="41631">LLGFLFDGVGAFGVGTYGGVRVVNGDHHCSGRVEVNLHEKWGTICDHDWDMQAASVVCSELGCGFAESASRGGEFGPGGTLMEPRLSVLSPHYVFSAGESVHFYCNIQPRDRVSNVHLYKHGVETPLVTQSADPTQIGVSLVLSDVETFQQGSYSCQYNINGGFPPHRITSPTSHPVNITVVDLLTPHHWYNTSSEAPTGSVIKGEGFNITCSTLRQYPGASFQLRLVRSNGTVRQSLPAVSQSVTFTFPNAQNSNEGYYYCLYRVQLGGRTFVSRESQPLPIAIKDPDPLLSPMVISWLVSGVTFVIAVIIIFTVAKVMCNKEKKPSELERETRTCLAFGHPEGSNRLQADPTAEEADGSNWIRAARHLLTPCVRLKEVL</sequence>
<dbReference type="PROSITE" id="PS50835">
    <property type="entry name" value="IG_LIKE"/>
    <property type="match status" value="1"/>
</dbReference>
<keyword evidence="5 10" id="KW-1133">Transmembrane helix</keyword>
<dbReference type="InterPro" id="IPR036772">
    <property type="entry name" value="SRCR-like_dom_sf"/>
</dbReference>
<gene>
    <name evidence="13" type="ORF">CCH79_00010681</name>
</gene>
<organism evidence="13 14">
    <name type="scientific">Gambusia affinis</name>
    <name type="common">Western mosquitofish</name>
    <name type="synonym">Heterandria affinis</name>
    <dbReference type="NCBI Taxonomy" id="33528"/>
    <lineage>
        <taxon>Eukaryota</taxon>
        <taxon>Metazoa</taxon>
        <taxon>Chordata</taxon>
        <taxon>Craniata</taxon>
        <taxon>Vertebrata</taxon>
        <taxon>Euteleostomi</taxon>
        <taxon>Actinopterygii</taxon>
        <taxon>Neopterygii</taxon>
        <taxon>Teleostei</taxon>
        <taxon>Neoteleostei</taxon>
        <taxon>Acanthomorphata</taxon>
        <taxon>Ovalentaria</taxon>
        <taxon>Atherinomorphae</taxon>
        <taxon>Cyprinodontiformes</taxon>
        <taxon>Poeciliidae</taxon>
        <taxon>Poeciliinae</taxon>
        <taxon>Gambusia</taxon>
    </lineage>
</organism>
<evidence type="ECO:0000259" key="11">
    <source>
        <dbReference type="PROSITE" id="PS50287"/>
    </source>
</evidence>
<evidence type="ECO:0000256" key="8">
    <source>
        <dbReference type="ARBA" id="ARBA00023180"/>
    </source>
</evidence>
<feature type="non-terminal residue" evidence="13">
    <location>
        <position position="1"/>
    </location>
</feature>
<dbReference type="SMART" id="SM00202">
    <property type="entry name" value="SR"/>
    <property type="match status" value="1"/>
</dbReference>
<evidence type="ECO:0000256" key="2">
    <source>
        <dbReference type="ARBA" id="ARBA00022692"/>
    </source>
</evidence>
<feature type="domain" description="SRCR" evidence="11">
    <location>
        <begin position="20"/>
        <end position="78"/>
    </location>
</feature>
<dbReference type="FunFam" id="2.60.40.10:FF:001946">
    <property type="entry name" value="Antigen WC1.1"/>
    <property type="match status" value="1"/>
</dbReference>
<evidence type="ECO:0000256" key="10">
    <source>
        <dbReference type="SAM" id="Phobius"/>
    </source>
</evidence>
<evidence type="ECO:0000256" key="7">
    <source>
        <dbReference type="ARBA" id="ARBA00023157"/>
    </source>
</evidence>
<dbReference type="SUPFAM" id="SSF48726">
    <property type="entry name" value="Immunoglobulin"/>
    <property type="match status" value="2"/>
</dbReference>
<feature type="non-terminal residue" evidence="13">
    <location>
        <position position="381"/>
    </location>
</feature>
<dbReference type="PANTHER" id="PTHR19331">
    <property type="entry name" value="SCAVENGER RECEPTOR DOMAIN-CONTAINING"/>
    <property type="match status" value="1"/>
</dbReference>
<evidence type="ECO:0008006" key="15">
    <source>
        <dbReference type="Google" id="ProtNLM"/>
    </source>
</evidence>
<dbReference type="InterPro" id="IPR003599">
    <property type="entry name" value="Ig_sub"/>
</dbReference>
<keyword evidence="4" id="KW-0677">Repeat</keyword>
<evidence type="ECO:0000256" key="5">
    <source>
        <dbReference type="ARBA" id="ARBA00022989"/>
    </source>
</evidence>
<comment type="subcellular location">
    <subcellularLocation>
        <location evidence="1">Membrane</location>
        <topology evidence="1">Single-pass membrane protein</topology>
    </subcellularLocation>
</comment>
<dbReference type="PROSITE" id="PS00420">
    <property type="entry name" value="SRCR_1"/>
    <property type="match status" value="1"/>
</dbReference>
<evidence type="ECO:0000259" key="12">
    <source>
        <dbReference type="PROSITE" id="PS50835"/>
    </source>
</evidence>
<dbReference type="STRING" id="33528.ENSGAFP00000001069"/>
<evidence type="ECO:0000313" key="14">
    <source>
        <dbReference type="Proteomes" id="UP000250572"/>
    </source>
</evidence>
<dbReference type="Gene3D" id="3.10.250.10">
    <property type="entry name" value="SRCR-like domain"/>
    <property type="match status" value="1"/>
</dbReference>